<keyword evidence="9" id="KW-0460">Magnesium</keyword>
<dbReference type="NCBIfam" id="TIGR00150">
    <property type="entry name" value="T6A_YjeE"/>
    <property type="match status" value="1"/>
</dbReference>
<evidence type="ECO:0000256" key="7">
    <source>
        <dbReference type="ARBA" id="ARBA00022741"/>
    </source>
</evidence>
<dbReference type="InterPro" id="IPR003442">
    <property type="entry name" value="T6A_TsaE"/>
</dbReference>
<sequence>MTTIASQNKIAVMACKTLTVDDTIALGRQLGRFMATMAQQGRPLCVALIGDLGTGKTHFSQGVAEGFGVTEEVTSPTFALMNTYETMNGTLYHFDVYRLDDESELENTGFGEFTEDTLSIVEWADKFPDALPLEVLEISLTAETDGSRLSLWRTAELSEDELLEIGGTYVFRN</sequence>
<name>A0A6N3D5D9_9FIRM</name>
<reference evidence="11" key="1">
    <citation type="submission" date="2019-11" db="EMBL/GenBank/DDBJ databases">
        <authorList>
            <person name="Feng L."/>
        </authorList>
    </citation>
    <scope>NUCLEOTIDE SEQUENCE</scope>
    <source>
        <strain evidence="11">VrattiLFYP33</strain>
    </source>
</reference>
<keyword evidence="5" id="KW-0819">tRNA processing</keyword>
<dbReference type="PANTHER" id="PTHR33540">
    <property type="entry name" value="TRNA THREONYLCARBAMOYLADENOSINE BIOSYNTHESIS PROTEIN TSAE"/>
    <property type="match status" value="1"/>
</dbReference>
<evidence type="ECO:0000256" key="9">
    <source>
        <dbReference type="ARBA" id="ARBA00022842"/>
    </source>
</evidence>
<evidence type="ECO:0000256" key="3">
    <source>
        <dbReference type="ARBA" id="ARBA00019010"/>
    </source>
</evidence>
<gene>
    <name evidence="11" type="primary">tsaE</name>
    <name evidence="11" type="ORF">VRLFYP33_01447</name>
</gene>
<dbReference type="Gene3D" id="3.40.50.300">
    <property type="entry name" value="P-loop containing nucleotide triphosphate hydrolases"/>
    <property type="match status" value="1"/>
</dbReference>
<comment type="similarity">
    <text evidence="2">Belongs to the TsaE family.</text>
</comment>
<organism evidence="11">
    <name type="scientific">Veillonella ratti</name>
    <dbReference type="NCBI Taxonomy" id="103892"/>
    <lineage>
        <taxon>Bacteria</taxon>
        <taxon>Bacillati</taxon>
        <taxon>Bacillota</taxon>
        <taxon>Negativicutes</taxon>
        <taxon>Veillonellales</taxon>
        <taxon>Veillonellaceae</taxon>
        <taxon>Veillonella</taxon>
    </lineage>
</organism>
<keyword evidence="6" id="KW-0479">Metal-binding</keyword>
<comment type="subcellular location">
    <subcellularLocation>
        <location evidence="1">Cytoplasm</location>
    </subcellularLocation>
</comment>
<dbReference type="PANTHER" id="PTHR33540:SF2">
    <property type="entry name" value="TRNA THREONYLCARBAMOYLADENOSINE BIOSYNTHESIS PROTEIN TSAE"/>
    <property type="match status" value="1"/>
</dbReference>
<dbReference type="EMBL" id="CACRUX010000054">
    <property type="protein sequence ID" value="VYU20897.1"/>
    <property type="molecule type" value="Genomic_DNA"/>
</dbReference>
<protein>
    <recommendedName>
        <fullName evidence="3">tRNA threonylcarbamoyladenosine biosynthesis protein TsaE</fullName>
    </recommendedName>
    <alternativeName>
        <fullName evidence="10">t(6)A37 threonylcarbamoyladenosine biosynthesis protein TsaE</fullName>
    </alternativeName>
</protein>
<evidence type="ECO:0000256" key="1">
    <source>
        <dbReference type="ARBA" id="ARBA00004496"/>
    </source>
</evidence>
<evidence type="ECO:0000256" key="2">
    <source>
        <dbReference type="ARBA" id="ARBA00007599"/>
    </source>
</evidence>
<evidence type="ECO:0000256" key="5">
    <source>
        <dbReference type="ARBA" id="ARBA00022694"/>
    </source>
</evidence>
<dbReference type="InterPro" id="IPR027417">
    <property type="entry name" value="P-loop_NTPase"/>
</dbReference>
<dbReference type="Pfam" id="PF02367">
    <property type="entry name" value="TsaE"/>
    <property type="match status" value="1"/>
</dbReference>
<dbReference type="RefSeq" id="WP_156705010.1">
    <property type="nucleotide sequence ID" value="NZ_CACRUX010000054.1"/>
</dbReference>
<proteinExistence type="inferred from homology"/>
<dbReference type="GO" id="GO:0002949">
    <property type="term" value="P:tRNA threonylcarbamoyladenosine modification"/>
    <property type="evidence" value="ECO:0007669"/>
    <property type="project" value="InterPro"/>
</dbReference>
<evidence type="ECO:0000256" key="10">
    <source>
        <dbReference type="ARBA" id="ARBA00032441"/>
    </source>
</evidence>
<dbReference type="GO" id="GO:0005524">
    <property type="term" value="F:ATP binding"/>
    <property type="evidence" value="ECO:0007669"/>
    <property type="project" value="UniProtKB-KW"/>
</dbReference>
<keyword evidence="4" id="KW-0963">Cytoplasm</keyword>
<dbReference type="GO" id="GO:0005737">
    <property type="term" value="C:cytoplasm"/>
    <property type="evidence" value="ECO:0007669"/>
    <property type="project" value="UniProtKB-SubCell"/>
</dbReference>
<accession>A0A6N3D5D9</accession>
<evidence type="ECO:0000256" key="6">
    <source>
        <dbReference type="ARBA" id="ARBA00022723"/>
    </source>
</evidence>
<keyword evidence="8" id="KW-0067">ATP-binding</keyword>
<dbReference type="SUPFAM" id="SSF52540">
    <property type="entry name" value="P-loop containing nucleoside triphosphate hydrolases"/>
    <property type="match status" value="1"/>
</dbReference>
<evidence type="ECO:0000313" key="11">
    <source>
        <dbReference type="EMBL" id="VYU20897.1"/>
    </source>
</evidence>
<evidence type="ECO:0000256" key="4">
    <source>
        <dbReference type="ARBA" id="ARBA00022490"/>
    </source>
</evidence>
<keyword evidence="7" id="KW-0547">Nucleotide-binding</keyword>
<evidence type="ECO:0000256" key="8">
    <source>
        <dbReference type="ARBA" id="ARBA00022840"/>
    </source>
</evidence>
<dbReference type="GO" id="GO:0046872">
    <property type="term" value="F:metal ion binding"/>
    <property type="evidence" value="ECO:0007669"/>
    <property type="project" value="UniProtKB-KW"/>
</dbReference>
<dbReference type="AlphaFoldDB" id="A0A6N3D5D9"/>